<dbReference type="EMBL" id="JAUOZS010000001">
    <property type="protein sequence ID" value="MDT8899919.1"/>
    <property type="molecule type" value="Genomic_DNA"/>
</dbReference>
<dbReference type="SUPFAM" id="SSF158430">
    <property type="entry name" value="Bacillus cereus metalloprotein-like"/>
    <property type="match status" value="2"/>
</dbReference>
<protein>
    <submittedName>
        <fullName evidence="1">DUF2935 domain-containing protein</fullName>
    </submittedName>
</protein>
<sequence>MDIFCRGVKPFPPPALAEVCFWLRIMRDHAQFIELGLPCEEGNLKIEAQGFLGVFDDLEDRLGRASCEEEINRLVMVATVAVGRFFVFNRHILHLLIDCRLCGSCLYPLFVDHLSREALYCRKLLKKFTGCGMEFPVDAMVSENIFWVRGIGDHLKFVRDLIDPSERALVGRAKILGGKFDCLSLQARDLGSMLWHYRPNNELVRFEKDLRVAVSEAVEYFTATESLVTCCTAVSTIPPLLAEHIRREGEHCLVVLEMIRRCLLQDDAAEDEDEDADEDD</sequence>
<accession>A0ABU3NSX8</accession>
<dbReference type="Proteomes" id="UP001254848">
    <property type="component" value="Unassembled WGS sequence"/>
</dbReference>
<comment type="caution">
    <text evidence="1">The sequence shown here is derived from an EMBL/GenBank/DDBJ whole genome shotgun (WGS) entry which is preliminary data.</text>
</comment>
<dbReference type="InterPro" id="IPR021328">
    <property type="entry name" value="CotB-like"/>
</dbReference>
<evidence type="ECO:0000313" key="2">
    <source>
        <dbReference type="Proteomes" id="UP001254848"/>
    </source>
</evidence>
<organism evidence="1 2">
    <name type="scientific">Anaeroselena agilis</name>
    <dbReference type="NCBI Taxonomy" id="3063788"/>
    <lineage>
        <taxon>Bacteria</taxon>
        <taxon>Bacillati</taxon>
        <taxon>Bacillota</taxon>
        <taxon>Negativicutes</taxon>
        <taxon>Acetonemataceae</taxon>
        <taxon>Anaeroselena</taxon>
    </lineage>
</organism>
<dbReference type="Pfam" id="PF11155">
    <property type="entry name" value="DUF2935"/>
    <property type="match status" value="2"/>
</dbReference>
<keyword evidence="2" id="KW-1185">Reference proteome</keyword>
<evidence type="ECO:0000313" key="1">
    <source>
        <dbReference type="EMBL" id="MDT8899919.1"/>
    </source>
</evidence>
<name>A0ABU3NSX8_9FIRM</name>
<dbReference type="Gene3D" id="1.20.1260.120">
    <property type="entry name" value="Protein of unknown function DUF2935"/>
    <property type="match status" value="1"/>
</dbReference>
<proteinExistence type="predicted"/>
<reference evidence="1 2" key="1">
    <citation type="submission" date="2023-07" db="EMBL/GenBank/DDBJ databases">
        <title>The novel representative of Negativicutes class, Anaeroselena agilis gen. nov. sp. nov.</title>
        <authorList>
            <person name="Prokofeva M.I."/>
            <person name="Elcheninov A.G."/>
            <person name="Klyukina A."/>
            <person name="Kublanov I.V."/>
            <person name="Frolov E.N."/>
            <person name="Podosokorskaya O.A."/>
        </authorList>
    </citation>
    <scope>NUCLEOTIDE SEQUENCE [LARGE SCALE GENOMIC DNA]</scope>
    <source>
        <strain evidence="1 2">4137-cl</strain>
    </source>
</reference>
<gene>
    <name evidence="1" type="ORF">Q4T40_01465</name>
</gene>
<dbReference type="RefSeq" id="WP_413778484.1">
    <property type="nucleotide sequence ID" value="NZ_JAUOZS010000001.1"/>
</dbReference>